<reference evidence="2 3" key="1">
    <citation type="submission" date="2022-11" db="EMBL/GenBank/DDBJ databases">
        <title>Minimal conservation of predation-associated metabolite biosynthetic gene clusters underscores biosynthetic potential of Myxococcota including descriptions for ten novel species: Archangium lansinium sp. nov., Myxococcus landrumus sp. nov., Nannocystis bai.</title>
        <authorList>
            <person name="Ahearne A."/>
            <person name="Stevens C."/>
            <person name="Phillips K."/>
        </authorList>
    </citation>
    <scope>NUCLEOTIDE SEQUENCE [LARGE SCALE GENOMIC DNA]</scope>
    <source>
        <strain evidence="2 3">MIWBW</strain>
    </source>
</reference>
<dbReference type="PANTHER" id="PTHR16504:SF4">
    <property type="entry name" value="5'(3')-DEOXYRIBONUCLEOTIDASE"/>
    <property type="match status" value="1"/>
</dbReference>
<name>A0ABT3ZZ13_9BACT</name>
<dbReference type="InterPro" id="IPR023214">
    <property type="entry name" value="HAD_sf"/>
</dbReference>
<organism evidence="2 3">
    <name type="scientific">Archangium lansingense</name>
    <dbReference type="NCBI Taxonomy" id="2995310"/>
    <lineage>
        <taxon>Bacteria</taxon>
        <taxon>Pseudomonadati</taxon>
        <taxon>Myxococcota</taxon>
        <taxon>Myxococcia</taxon>
        <taxon>Myxococcales</taxon>
        <taxon>Cystobacterineae</taxon>
        <taxon>Archangiaceae</taxon>
        <taxon>Archangium</taxon>
    </lineage>
</organism>
<proteinExistence type="inferred from homology"/>
<sequence length="191" mass="22112">MRKSELVALVDMDGTLCDYEGTMARDMERLRSPGDPAMFPEDEEHNPWLRERRALIRRQPGWWRHLPRLKLGFDVLGELQSQHFEVHVLTKGPAAAPSAWTEKLEWCQEHLPGVPVTITMDKGLVYGKVLVDDWPPYVERWLQWRPRGLVILPAQRWNEGFSHPNALRYDGSNLAQVREALARIKERAEAG</sequence>
<dbReference type="PANTHER" id="PTHR16504">
    <property type="entry name" value="5'(3')-DEOXYRIBONUCLEOTIDASE"/>
    <property type="match status" value="1"/>
</dbReference>
<dbReference type="RefSeq" id="WP_267533290.1">
    <property type="nucleotide sequence ID" value="NZ_JAPNKA010000001.1"/>
</dbReference>
<comment type="caution">
    <text evidence="2">The sequence shown here is derived from an EMBL/GenBank/DDBJ whole genome shotgun (WGS) entry which is preliminary data.</text>
</comment>
<dbReference type="InterPro" id="IPR010708">
    <property type="entry name" value="5'(3')-deoxyribonucleotidase"/>
</dbReference>
<keyword evidence="3" id="KW-1185">Reference proteome</keyword>
<accession>A0ABT3ZZ13</accession>
<dbReference type="SUPFAM" id="SSF56784">
    <property type="entry name" value="HAD-like"/>
    <property type="match status" value="1"/>
</dbReference>
<dbReference type="Gene3D" id="3.40.50.1000">
    <property type="entry name" value="HAD superfamily/HAD-like"/>
    <property type="match status" value="1"/>
</dbReference>
<dbReference type="Proteomes" id="UP001207654">
    <property type="component" value="Unassembled WGS sequence"/>
</dbReference>
<comment type="similarity">
    <text evidence="1">Belongs to the 5'(3')-deoxyribonucleotidase family.</text>
</comment>
<dbReference type="Gene3D" id="1.10.40.40">
    <property type="entry name" value="Deoxyribonucleotidase, domain 2"/>
    <property type="match status" value="1"/>
</dbReference>
<evidence type="ECO:0000313" key="2">
    <source>
        <dbReference type="EMBL" id="MCY1074316.1"/>
    </source>
</evidence>
<protein>
    <submittedName>
        <fullName evidence="2">Uncharacterized protein</fullName>
    </submittedName>
</protein>
<evidence type="ECO:0000256" key="1">
    <source>
        <dbReference type="ARBA" id="ARBA00009589"/>
    </source>
</evidence>
<evidence type="ECO:0000313" key="3">
    <source>
        <dbReference type="Proteomes" id="UP001207654"/>
    </source>
</evidence>
<gene>
    <name evidence="2" type="ORF">OV287_07440</name>
</gene>
<dbReference type="Pfam" id="PF06941">
    <property type="entry name" value="NT5C"/>
    <property type="match status" value="1"/>
</dbReference>
<dbReference type="EMBL" id="JAPNKA010000001">
    <property type="protein sequence ID" value="MCY1074316.1"/>
    <property type="molecule type" value="Genomic_DNA"/>
</dbReference>
<dbReference type="InterPro" id="IPR036412">
    <property type="entry name" value="HAD-like_sf"/>
</dbReference>